<keyword evidence="7" id="KW-0997">Cell inner membrane</keyword>
<evidence type="ECO:0000256" key="7">
    <source>
        <dbReference type="HAMAP-Rule" id="MF_00599"/>
    </source>
</evidence>
<dbReference type="GO" id="GO:0032153">
    <property type="term" value="C:cell division site"/>
    <property type="evidence" value="ECO:0007669"/>
    <property type="project" value="UniProtKB-UniRule"/>
</dbReference>
<keyword evidence="5 7" id="KW-0472">Membrane</keyword>
<dbReference type="GO" id="GO:0005886">
    <property type="term" value="C:plasma membrane"/>
    <property type="evidence" value="ECO:0007669"/>
    <property type="project" value="UniProtKB-SubCell"/>
</dbReference>
<protein>
    <recommendedName>
        <fullName evidence="7">Cell division protein FtsB</fullName>
    </recommendedName>
</protein>
<reference evidence="8 9" key="1">
    <citation type="submission" date="2018-08" db="EMBL/GenBank/DDBJ databases">
        <title>Wenzhouxiangella salilacus sp. nov., a novel bacterium isolated from a saline lake in Xinjiang Province, China.</title>
        <authorList>
            <person name="Han S."/>
        </authorList>
    </citation>
    <scope>NUCLEOTIDE SEQUENCE [LARGE SCALE GENOMIC DNA]</scope>
    <source>
        <strain evidence="8 9">XDB06</strain>
    </source>
</reference>
<dbReference type="Pfam" id="PF04977">
    <property type="entry name" value="DivIC"/>
    <property type="match status" value="1"/>
</dbReference>
<keyword evidence="6 7" id="KW-0131">Cell cycle</keyword>
<dbReference type="OrthoDB" id="7061211at2"/>
<evidence type="ECO:0000313" key="8">
    <source>
        <dbReference type="EMBL" id="RFF31192.1"/>
    </source>
</evidence>
<keyword evidence="3 7" id="KW-0812">Transmembrane</keyword>
<proteinExistence type="inferred from homology"/>
<keyword evidence="1 7" id="KW-1003">Cell membrane</keyword>
<evidence type="ECO:0000256" key="4">
    <source>
        <dbReference type="ARBA" id="ARBA00022989"/>
    </source>
</evidence>
<organism evidence="8 9">
    <name type="scientific">Wenzhouxiangella sediminis</name>
    <dbReference type="NCBI Taxonomy" id="1792836"/>
    <lineage>
        <taxon>Bacteria</taxon>
        <taxon>Pseudomonadati</taxon>
        <taxon>Pseudomonadota</taxon>
        <taxon>Gammaproteobacteria</taxon>
        <taxon>Chromatiales</taxon>
        <taxon>Wenzhouxiangellaceae</taxon>
        <taxon>Wenzhouxiangella</taxon>
    </lineage>
</organism>
<feature type="coiled-coil region" evidence="7">
    <location>
        <begin position="26"/>
        <end position="67"/>
    </location>
</feature>
<dbReference type="PANTHER" id="PTHR37485">
    <property type="entry name" value="CELL DIVISION PROTEIN FTSB"/>
    <property type="match status" value="1"/>
</dbReference>
<evidence type="ECO:0000313" key="9">
    <source>
        <dbReference type="Proteomes" id="UP000260351"/>
    </source>
</evidence>
<feature type="topological domain" description="Periplasmic" evidence="7">
    <location>
        <begin position="22"/>
        <end position="94"/>
    </location>
</feature>
<dbReference type="GO" id="GO:0030428">
    <property type="term" value="C:cell septum"/>
    <property type="evidence" value="ECO:0007669"/>
    <property type="project" value="TreeGrafter"/>
</dbReference>
<comment type="function">
    <text evidence="7">Essential cell division protein. May link together the upstream cell division proteins, which are predominantly cytoplasmic, with the downstream cell division proteins, which are predominantly periplasmic.</text>
</comment>
<comment type="similarity">
    <text evidence="7">Belongs to the FtsB family.</text>
</comment>
<feature type="topological domain" description="Cytoplasmic" evidence="7">
    <location>
        <begin position="1"/>
        <end position="3"/>
    </location>
</feature>
<dbReference type="RefSeq" id="WP_116650040.1">
    <property type="nucleotide sequence ID" value="NZ_QUZK01000022.1"/>
</dbReference>
<dbReference type="HAMAP" id="MF_00599">
    <property type="entry name" value="FtsB"/>
    <property type="match status" value="1"/>
</dbReference>
<keyword evidence="2 7" id="KW-0132">Cell division</keyword>
<comment type="subcellular location">
    <subcellularLocation>
        <location evidence="7">Cell inner membrane</location>
        <topology evidence="7">Single-pass type II membrane protein</topology>
    </subcellularLocation>
    <text evidence="7">Localizes to the division septum.</text>
</comment>
<keyword evidence="4 7" id="KW-1133">Transmembrane helix</keyword>
<keyword evidence="9" id="KW-1185">Reference proteome</keyword>
<accession>A0A3E1KAA0</accession>
<keyword evidence="7" id="KW-0175">Coiled coil</keyword>
<evidence type="ECO:0000256" key="3">
    <source>
        <dbReference type="ARBA" id="ARBA00022692"/>
    </source>
</evidence>
<evidence type="ECO:0000256" key="1">
    <source>
        <dbReference type="ARBA" id="ARBA00022475"/>
    </source>
</evidence>
<comment type="caution">
    <text evidence="8">The sequence shown here is derived from an EMBL/GenBank/DDBJ whole genome shotgun (WGS) entry which is preliminary data.</text>
</comment>
<dbReference type="AlphaFoldDB" id="A0A3E1KAA0"/>
<dbReference type="InterPro" id="IPR007060">
    <property type="entry name" value="FtsL/DivIC"/>
</dbReference>
<sequence>MRVILIALLIILLALQVQLWRQFSEVRTLRELVEEQQAENDELHKRNEALAAEVEDLRAGLEAIEERARSELGLIREDEEFFLIVDPEDAEPRG</sequence>
<evidence type="ECO:0000256" key="6">
    <source>
        <dbReference type="ARBA" id="ARBA00023306"/>
    </source>
</evidence>
<dbReference type="GO" id="GO:0043093">
    <property type="term" value="P:FtsZ-dependent cytokinesis"/>
    <property type="evidence" value="ECO:0007669"/>
    <property type="project" value="UniProtKB-UniRule"/>
</dbReference>
<dbReference type="InterPro" id="IPR023081">
    <property type="entry name" value="Cell_div_FtsB"/>
</dbReference>
<evidence type="ECO:0000256" key="5">
    <source>
        <dbReference type="ARBA" id="ARBA00023136"/>
    </source>
</evidence>
<dbReference type="EMBL" id="QUZK01000022">
    <property type="protein sequence ID" value="RFF31192.1"/>
    <property type="molecule type" value="Genomic_DNA"/>
</dbReference>
<name>A0A3E1KAA0_9GAMM</name>
<dbReference type="Gene3D" id="1.20.5.110">
    <property type="match status" value="1"/>
</dbReference>
<dbReference type="PANTHER" id="PTHR37485:SF1">
    <property type="entry name" value="CELL DIVISION PROTEIN FTSB"/>
    <property type="match status" value="1"/>
</dbReference>
<evidence type="ECO:0000256" key="2">
    <source>
        <dbReference type="ARBA" id="ARBA00022618"/>
    </source>
</evidence>
<comment type="subunit">
    <text evidence="7">Part of a complex composed of FtsB, FtsL and FtsQ.</text>
</comment>
<dbReference type="Proteomes" id="UP000260351">
    <property type="component" value="Unassembled WGS sequence"/>
</dbReference>
<gene>
    <name evidence="7" type="primary">ftsB</name>
    <name evidence="8" type="ORF">DZC52_05065</name>
</gene>